<comment type="similarity">
    <text evidence="2">Belongs to the histone-like Alba family.</text>
</comment>
<feature type="region of interest" description="Disordered" evidence="4">
    <location>
        <begin position="146"/>
        <end position="186"/>
    </location>
</feature>
<dbReference type="PANTHER" id="PTHR13516">
    <property type="entry name" value="RIBONUCLEASE P SUBUNIT P25"/>
    <property type="match status" value="1"/>
</dbReference>
<evidence type="ECO:0000256" key="4">
    <source>
        <dbReference type="SAM" id="MobiDB-lite"/>
    </source>
</evidence>
<dbReference type="InterPro" id="IPR036882">
    <property type="entry name" value="Alba-like_dom_sf"/>
</dbReference>
<gene>
    <name evidence="6" type="ORF">RIMI_LOCUS17577766</name>
</gene>
<name>A0ABN9M7L3_9NEOB</name>
<dbReference type="Proteomes" id="UP001176940">
    <property type="component" value="Unassembled WGS sequence"/>
</dbReference>
<accession>A0ABN9M7L3</accession>
<feature type="compositionally biased region" description="Basic and acidic residues" evidence="4">
    <location>
        <begin position="160"/>
        <end position="173"/>
    </location>
</feature>
<dbReference type="SUPFAM" id="SSF82704">
    <property type="entry name" value="AlbA-like"/>
    <property type="match status" value="1"/>
</dbReference>
<dbReference type="InterPro" id="IPR002775">
    <property type="entry name" value="DNA/RNA-bd_Alba-like"/>
</dbReference>
<organism evidence="6 7">
    <name type="scientific">Ranitomeya imitator</name>
    <name type="common">mimic poison frog</name>
    <dbReference type="NCBI Taxonomy" id="111125"/>
    <lineage>
        <taxon>Eukaryota</taxon>
        <taxon>Metazoa</taxon>
        <taxon>Chordata</taxon>
        <taxon>Craniata</taxon>
        <taxon>Vertebrata</taxon>
        <taxon>Euteleostomi</taxon>
        <taxon>Amphibia</taxon>
        <taxon>Batrachia</taxon>
        <taxon>Anura</taxon>
        <taxon>Neobatrachia</taxon>
        <taxon>Hyloidea</taxon>
        <taxon>Dendrobatidae</taxon>
        <taxon>Dendrobatinae</taxon>
        <taxon>Ranitomeya</taxon>
    </lineage>
</organism>
<protein>
    <recommendedName>
        <fullName evidence="5">DNA/RNA-binding protein Alba-like domain-containing protein</fullName>
    </recommendedName>
</protein>
<comment type="caution">
    <text evidence="6">The sequence shown here is derived from an EMBL/GenBank/DDBJ whole genome shotgun (WGS) entry which is preliminary data.</text>
</comment>
<evidence type="ECO:0000313" key="6">
    <source>
        <dbReference type="EMBL" id="CAJ0961163.1"/>
    </source>
</evidence>
<evidence type="ECO:0000313" key="7">
    <source>
        <dbReference type="Proteomes" id="UP001176940"/>
    </source>
</evidence>
<sequence length="186" mass="20810">MSVTSAGDFPLTMENLRRVKIIVEDEEKSLPFKDLHPHVAQMRVKEGSKIRNLVGYALSYMASEETGQIIFGAYGQAVTKAITCAEILKRQVGGLHQITKIQYKTLQEEWGQKGPVIKNPVPCITVYKNCPSIYILLSKYPLDPQEDGYQPPENLPTGEIGKRMLELHGSSDSKKRKTNTTCEGEN</sequence>
<proteinExistence type="inferred from homology"/>
<dbReference type="InterPro" id="IPR051958">
    <property type="entry name" value="Alba-like_NAB"/>
</dbReference>
<dbReference type="Gene3D" id="3.30.110.20">
    <property type="entry name" value="Alba-like domain"/>
    <property type="match status" value="1"/>
</dbReference>
<keyword evidence="3" id="KW-0539">Nucleus</keyword>
<evidence type="ECO:0000256" key="2">
    <source>
        <dbReference type="ARBA" id="ARBA00008018"/>
    </source>
</evidence>
<keyword evidence="7" id="KW-1185">Reference proteome</keyword>
<dbReference type="EMBL" id="CAUEEQ010051584">
    <property type="protein sequence ID" value="CAJ0961163.1"/>
    <property type="molecule type" value="Genomic_DNA"/>
</dbReference>
<evidence type="ECO:0000256" key="3">
    <source>
        <dbReference type="ARBA" id="ARBA00023242"/>
    </source>
</evidence>
<comment type="subcellular location">
    <subcellularLocation>
        <location evidence="1">Nucleus</location>
    </subcellularLocation>
</comment>
<dbReference type="Pfam" id="PF01918">
    <property type="entry name" value="Alba"/>
    <property type="match status" value="1"/>
</dbReference>
<reference evidence="6" key="1">
    <citation type="submission" date="2023-07" db="EMBL/GenBank/DDBJ databases">
        <authorList>
            <person name="Stuckert A."/>
        </authorList>
    </citation>
    <scope>NUCLEOTIDE SEQUENCE</scope>
</reference>
<feature type="domain" description="DNA/RNA-binding protein Alba-like" evidence="5">
    <location>
        <begin position="41"/>
        <end position="104"/>
    </location>
</feature>
<evidence type="ECO:0000256" key="1">
    <source>
        <dbReference type="ARBA" id="ARBA00004123"/>
    </source>
</evidence>
<evidence type="ECO:0000259" key="5">
    <source>
        <dbReference type="Pfam" id="PF01918"/>
    </source>
</evidence>
<dbReference type="PANTHER" id="PTHR13516:SF5">
    <property type="entry name" value="RIBONUCLEASE P PROTEIN SUBUNIT P25"/>
    <property type="match status" value="1"/>
</dbReference>